<dbReference type="EMBL" id="VDEP01000110">
    <property type="protein sequence ID" value="KAA1130300.1"/>
    <property type="molecule type" value="Genomic_DNA"/>
</dbReference>
<proteinExistence type="predicted"/>
<evidence type="ECO:0000256" key="1">
    <source>
        <dbReference type="SAM" id="MobiDB-lite"/>
    </source>
</evidence>
<dbReference type="Proteomes" id="UP000324748">
    <property type="component" value="Unassembled WGS sequence"/>
</dbReference>
<name>A0A5B0LNV9_PUCGR</name>
<dbReference type="AlphaFoldDB" id="A0A5B0LNV9"/>
<accession>A0A5B0LNV9</accession>
<dbReference type="EMBL" id="VSWC01000196">
    <property type="protein sequence ID" value="KAA1066061.1"/>
    <property type="molecule type" value="Genomic_DNA"/>
</dbReference>
<evidence type="ECO:0000313" key="2">
    <source>
        <dbReference type="EMBL" id="KAA1066061.1"/>
    </source>
</evidence>
<gene>
    <name evidence="2" type="ORF">PGT21_019548</name>
    <name evidence="3" type="ORF">PGTUg99_012952</name>
</gene>
<evidence type="ECO:0000313" key="5">
    <source>
        <dbReference type="Proteomes" id="UP000325313"/>
    </source>
</evidence>
<sequence length="262" mass="29425">MIKTYVNFLSTLFDDSFASMTSPGSLVLRIATKSVKETRQNKTRSTRSDQRTTQLQIVYDSVLACHPALPNPISHPFEQAVFQTAPIADRQFRPTAVWYTLTDNQTNRRTVTIDYRRQTPHHQSIDLQTPYTASSLVIETHQSEESTSASEARHVEGCPTYFAAVSERSLSLLARRRGHTIPKKERERARRHQAPSPHLQAPVPHVLAPPGPGPAPGGLDLAGRAGVGPWHWPKSGLAEPKLWAHQITDIDYHHHHTRNPPR</sequence>
<comment type="caution">
    <text evidence="2">The sequence shown here is derived from an EMBL/GenBank/DDBJ whole genome shotgun (WGS) entry which is preliminary data.</text>
</comment>
<evidence type="ECO:0000313" key="4">
    <source>
        <dbReference type="Proteomes" id="UP000324748"/>
    </source>
</evidence>
<reference evidence="4 5" key="1">
    <citation type="submission" date="2019-05" db="EMBL/GenBank/DDBJ databases">
        <title>Emergence of the Ug99 lineage of the wheat stem rust pathogen through somatic hybridization.</title>
        <authorList>
            <person name="Li F."/>
            <person name="Upadhyaya N.M."/>
            <person name="Sperschneider J."/>
            <person name="Matny O."/>
            <person name="Nguyen-Phuc H."/>
            <person name="Mago R."/>
            <person name="Raley C."/>
            <person name="Miller M.E."/>
            <person name="Silverstein K.A.T."/>
            <person name="Henningsen E."/>
            <person name="Hirsch C.D."/>
            <person name="Visser B."/>
            <person name="Pretorius Z.A."/>
            <person name="Steffenson B.J."/>
            <person name="Schwessinger B."/>
            <person name="Dodds P.N."/>
            <person name="Figueroa M."/>
        </authorList>
    </citation>
    <scope>NUCLEOTIDE SEQUENCE [LARGE SCALE GENOMIC DNA]</scope>
    <source>
        <strain evidence="2">21-0</strain>
        <strain evidence="3 5">Ug99</strain>
    </source>
</reference>
<dbReference type="Proteomes" id="UP000325313">
    <property type="component" value="Unassembled WGS sequence"/>
</dbReference>
<organism evidence="2 4">
    <name type="scientific">Puccinia graminis f. sp. tritici</name>
    <dbReference type="NCBI Taxonomy" id="56615"/>
    <lineage>
        <taxon>Eukaryota</taxon>
        <taxon>Fungi</taxon>
        <taxon>Dikarya</taxon>
        <taxon>Basidiomycota</taxon>
        <taxon>Pucciniomycotina</taxon>
        <taxon>Pucciniomycetes</taxon>
        <taxon>Pucciniales</taxon>
        <taxon>Pucciniaceae</taxon>
        <taxon>Puccinia</taxon>
    </lineage>
</organism>
<keyword evidence="4" id="KW-1185">Reference proteome</keyword>
<protein>
    <submittedName>
        <fullName evidence="2">Uncharacterized protein</fullName>
    </submittedName>
</protein>
<feature type="region of interest" description="Disordered" evidence="1">
    <location>
        <begin position="178"/>
        <end position="203"/>
    </location>
</feature>
<evidence type="ECO:0000313" key="3">
    <source>
        <dbReference type="EMBL" id="KAA1130300.1"/>
    </source>
</evidence>